<name>W9G6Z0_9MICO</name>
<accession>W9G6Z0</accession>
<organism evidence="2 3">
    <name type="scientific">Intrasporangium oryzae NRRL B-24470</name>
    <dbReference type="NCBI Taxonomy" id="1386089"/>
    <lineage>
        <taxon>Bacteria</taxon>
        <taxon>Bacillati</taxon>
        <taxon>Actinomycetota</taxon>
        <taxon>Actinomycetes</taxon>
        <taxon>Micrococcales</taxon>
        <taxon>Intrasporangiaceae</taxon>
        <taxon>Intrasporangium</taxon>
    </lineage>
</organism>
<protein>
    <recommendedName>
        <fullName evidence="4">Acetone carboxylase</fullName>
    </recommendedName>
</protein>
<keyword evidence="3" id="KW-1185">Reference proteome</keyword>
<dbReference type="STRING" id="1386089.N865_08040"/>
<evidence type="ECO:0000313" key="2">
    <source>
        <dbReference type="EMBL" id="EWT01800.1"/>
    </source>
</evidence>
<gene>
    <name evidence="2" type="ORF">N865_08040</name>
</gene>
<reference evidence="2 3" key="1">
    <citation type="submission" date="2013-08" db="EMBL/GenBank/DDBJ databases">
        <title>Intrasporangium oryzae NRRL B-24470.</title>
        <authorList>
            <person name="Liu H."/>
            <person name="Wang G."/>
        </authorList>
    </citation>
    <scope>NUCLEOTIDE SEQUENCE [LARGE SCALE GENOMIC DNA]</scope>
    <source>
        <strain evidence="2 3">NRRL B-24470</strain>
    </source>
</reference>
<evidence type="ECO:0000256" key="1">
    <source>
        <dbReference type="SAM" id="MobiDB-lite"/>
    </source>
</evidence>
<feature type="region of interest" description="Disordered" evidence="1">
    <location>
        <begin position="1"/>
        <end position="20"/>
    </location>
</feature>
<dbReference type="eggNOG" id="ENOG5032YQ8">
    <property type="taxonomic scope" value="Bacteria"/>
</dbReference>
<dbReference type="OrthoDB" id="5193525at2"/>
<sequence length="85" mass="9250">MTSPTNRSVDTGAPDGPDDHVCSAKGCRAPARHAVIWRNPTLHVEGRRKVWLACDDHRQSLADFVALRGFLIEVVGVEDLTDADG</sequence>
<dbReference type="RefSeq" id="WP_034804769.1">
    <property type="nucleotide sequence ID" value="NZ_AWSA01000017.1"/>
</dbReference>
<evidence type="ECO:0008006" key="4">
    <source>
        <dbReference type="Google" id="ProtNLM"/>
    </source>
</evidence>
<comment type="caution">
    <text evidence="2">The sequence shown here is derived from an EMBL/GenBank/DDBJ whole genome shotgun (WGS) entry which is preliminary data.</text>
</comment>
<dbReference type="AlphaFoldDB" id="W9G6Z0"/>
<proteinExistence type="predicted"/>
<evidence type="ECO:0000313" key="3">
    <source>
        <dbReference type="Proteomes" id="UP000019489"/>
    </source>
</evidence>
<dbReference type="Proteomes" id="UP000019489">
    <property type="component" value="Unassembled WGS sequence"/>
</dbReference>
<dbReference type="EMBL" id="AWSA01000017">
    <property type="protein sequence ID" value="EWT01800.1"/>
    <property type="molecule type" value="Genomic_DNA"/>
</dbReference>
<dbReference type="PATRIC" id="fig|1386089.3.peg.1926"/>